<dbReference type="InterPro" id="IPR017853">
    <property type="entry name" value="GH"/>
</dbReference>
<dbReference type="SUPFAM" id="SSF51445">
    <property type="entry name" value="(Trans)glycosidases"/>
    <property type="match status" value="1"/>
</dbReference>
<dbReference type="Proteomes" id="UP000242560">
    <property type="component" value="Unassembled WGS sequence"/>
</dbReference>
<gene>
    <name evidence="1" type="ORF">SAMN05421638_0633</name>
</gene>
<dbReference type="Gene3D" id="3.20.20.80">
    <property type="entry name" value="Glycosidases"/>
    <property type="match status" value="1"/>
</dbReference>
<dbReference type="AlphaFoldDB" id="A0A1I3K724"/>
<protein>
    <submittedName>
        <fullName evidence="1">Beta-glucosidase/6-phospho-beta-glucosidase/beta-galactosidase</fullName>
    </submittedName>
</protein>
<evidence type="ECO:0000313" key="1">
    <source>
        <dbReference type="EMBL" id="SFI68289.1"/>
    </source>
</evidence>
<sequence length="374" mass="43510">MKSNYIFKSFFMGGFECADHINRHGDRVNLLQETQHDVRAYEDYRNLAEMGIFTVREGICWSNLEKTPGNYDFSEVLTRIKAAEKFGIQVIWDLIHFGYPDGLFPTHPHFAQRFENLCRAFVQFYRLMSDETLYVVPINEISFLSWLSGEARGTVPFATHNGWDIKYHLCKAAIKGIKALKEEDPTCKIVLVEPLVLIHDDGDDPDHLYRRNQYQFEAMDIIAGRMCPDLGGDESFLEILGFNYYWNCQWRGEDKSLAWPDENNERVELNELLLQAYTRYEKPIFLSETGHFGEGRAQWLEEITAQVLLAHQRGVDFHGVCIYPITDRPDWDNLSVYSNCGLFDLDENGNRIPVLDYIECLERQQQKLNFLATA</sequence>
<dbReference type="RefSeq" id="WP_089818551.1">
    <property type="nucleotide sequence ID" value="NZ_FORQ01000001.1"/>
</dbReference>
<organism evidence="1 2">
    <name type="scientific">Kaistella treverensis</name>
    <dbReference type="NCBI Taxonomy" id="631455"/>
    <lineage>
        <taxon>Bacteria</taxon>
        <taxon>Pseudomonadati</taxon>
        <taxon>Bacteroidota</taxon>
        <taxon>Flavobacteriia</taxon>
        <taxon>Flavobacteriales</taxon>
        <taxon>Weeksellaceae</taxon>
        <taxon>Chryseobacterium group</taxon>
        <taxon>Kaistella</taxon>
    </lineage>
</organism>
<dbReference type="EMBL" id="FORQ01000001">
    <property type="protein sequence ID" value="SFI68289.1"/>
    <property type="molecule type" value="Genomic_DNA"/>
</dbReference>
<reference evidence="2" key="1">
    <citation type="submission" date="2016-10" db="EMBL/GenBank/DDBJ databases">
        <authorList>
            <person name="Varghese N."/>
            <person name="Submissions S."/>
        </authorList>
    </citation>
    <scope>NUCLEOTIDE SEQUENCE [LARGE SCALE GENOMIC DNA]</scope>
    <source>
        <strain evidence="2">DSM 22251</strain>
    </source>
</reference>
<evidence type="ECO:0000313" key="2">
    <source>
        <dbReference type="Proteomes" id="UP000242560"/>
    </source>
</evidence>
<name>A0A1I3K724_9FLAO</name>
<keyword evidence="2" id="KW-1185">Reference proteome</keyword>
<proteinExistence type="predicted"/>
<accession>A0A1I3K724</accession>